<keyword evidence="2" id="KW-0238">DNA-binding</keyword>
<sequence length="238" mass="24079">MGPGMNDSPTDLPAPSHASAAEGRSSAATGGRRTQAERNATTRAALVEAGRTLFSTKGFAEVATDELARAAGVTRGALYHQYDGKAGLFAAVLEAVEAEVVDRVARAMEGAEDPAARLVAGLDAYLDACADPTIHRITLVEGPAALGWSAWREVGHRHGLGLVEQAVAAYAPAGAPVEALAHVLMGALGEAALFVAAAADPAAARQEAHRAVIGLLQGLGRGSGGEPGSTTDGRSGRT</sequence>
<feature type="region of interest" description="Disordered" evidence="4">
    <location>
        <begin position="1"/>
        <end position="39"/>
    </location>
</feature>
<protein>
    <submittedName>
        <fullName evidence="6">Unannotated protein</fullName>
    </submittedName>
</protein>
<reference evidence="6" key="1">
    <citation type="submission" date="2020-05" db="EMBL/GenBank/DDBJ databases">
        <authorList>
            <person name="Chiriac C."/>
            <person name="Salcher M."/>
            <person name="Ghai R."/>
            <person name="Kavagutti S V."/>
        </authorList>
    </citation>
    <scope>NUCLEOTIDE SEQUENCE</scope>
</reference>
<evidence type="ECO:0000313" key="6">
    <source>
        <dbReference type="EMBL" id="CAB4730635.1"/>
    </source>
</evidence>
<dbReference type="InterPro" id="IPR001647">
    <property type="entry name" value="HTH_TetR"/>
</dbReference>
<dbReference type="Gene3D" id="1.10.357.10">
    <property type="entry name" value="Tetracycline Repressor, domain 2"/>
    <property type="match status" value="1"/>
</dbReference>
<dbReference type="AlphaFoldDB" id="A0A6J6S7M1"/>
<evidence type="ECO:0000256" key="3">
    <source>
        <dbReference type="ARBA" id="ARBA00023163"/>
    </source>
</evidence>
<evidence type="ECO:0000259" key="5">
    <source>
        <dbReference type="PROSITE" id="PS50977"/>
    </source>
</evidence>
<dbReference type="EMBL" id="CAEZYQ010000002">
    <property type="protein sequence ID" value="CAB4730635.1"/>
    <property type="molecule type" value="Genomic_DNA"/>
</dbReference>
<dbReference type="GO" id="GO:0000976">
    <property type="term" value="F:transcription cis-regulatory region binding"/>
    <property type="evidence" value="ECO:0007669"/>
    <property type="project" value="TreeGrafter"/>
</dbReference>
<dbReference type="PANTHER" id="PTHR30055">
    <property type="entry name" value="HTH-TYPE TRANSCRIPTIONAL REGULATOR RUTR"/>
    <property type="match status" value="1"/>
</dbReference>
<gene>
    <name evidence="6" type="ORF">UFOPK2761_00480</name>
</gene>
<evidence type="ECO:0000256" key="4">
    <source>
        <dbReference type="SAM" id="MobiDB-lite"/>
    </source>
</evidence>
<feature type="region of interest" description="Disordered" evidence="4">
    <location>
        <begin position="219"/>
        <end position="238"/>
    </location>
</feature>
<dbReference type="PANTHER" id="PTHR30055:SF234">
    <property type="entry name" value="HTH-TYPE TRANSCRIPTIONAL REGULATOR BETI"/>
    <property type="match status" value="1"/>
</dbReference>
<dbReference type="Pfam" id="PF21351">
    <property type="entry name" value="TetR_C_41"/>
    <property type="match status" value="1"/>
</dbReference>
<evidence type="ECO:0000256" key="2">
    <source>
        <dbReference type="ARBA" id="ARBA00023125"/>
    </source>
</evidence>
<accession>A0A6J6S7M1</accession>
<evidence type="ECO:0000256" key="1">
    <source>
        <dbReference type="ARBA" id="ARBA00023015"/>
    </source>
</evidence>
<feature type="compositionally biased region" description="Polar residues" evidence="4">
    <location>
        <begin position="229"/>
        <end position="238"/>
    </location>
</feature>
<name>A0A6J6S7M1_9ZZZZ</name>
<dbReference type="InterPro" id="IPR050109">
    <property type="entry name" value="HTH-type_TetR-like_transc_reg"/>
</dbReference>
<organism evidence="6">
    <name type="scientific">freshwater metagenome</name>
    <dbReference type="NCBI Taxonomy" id="449393"/>
    <lineage>
        <taxon>unclassified sequences</taxon>
        <taxon>metagenomes</taxon>
        <taxon>ecological metagenomes</taxon>
    </lineage>
</organism>
<proteinExistence type="predicted"/>
<dbReference type="SUPFAM" id="SSF46689">
    <property type="entry name" value="Homeodomain-like"/>
    <property type="match status" value="1"/>
</dbReference>
<dbReference type="InterPro" id="IPR049484">
    <property type="entry name" value="Rv0078-like_C"/>
</dbReference>
<dbReference type="PRINTS" id="PR00455">
    <property type="entry name" value="HTHTETR"/>
</dbReference>
<dbReference type="PROSITE" id="PS50977">
    <property type="entry name" value="HTH_TETR_2"/>
    <property type="match status" value="1"/>
</dbReference>
<feature type="domain" description="HTH tetR-type" evidence="5">
    <location>
        <begin position="40"/>
        <end position="100"/>
    </location>
</feature>
<keyword evidence="3" id="KW-0804">Transcription</keyword>
<dbReference type="Pfam" id="PF00440">
    <property type="entry name" value="TetR_N"/>
    <property type="match status" value="1"/>
</dbReference>
<dbReference type="InterPro" id="IPR009057">
    <property type="entry name" value="Homeodomain-like_sf"/>
</dbReference>
<keyword evidence="1" id="KW-0805">Transcription regulation</keyword>
<dbReference type="GO" id="GO:0003700">
    <property type="term" value="F:DNA-binding transcription factor activity"/>
    <property type="evidence" value="ECO:0007669"/>
    <property type="project" value="TreeGrafter"/>
</dbReference>